<dbReference type="Pfam" id="PF13411">
    <property type="entry name" value="MerR_1"/>
    <property type="match status" value="1"/>
</dbReference>
<evidence type="ECO:0000313" key="3">
    <source>
        <dbReference type="EMBL" id="TDY38982.1"/>
    </source>
</evidence>
<sequence>MLRKKDLVEVLGVAKSTVADWISEFQVFIPIIKEGALTYYKPESVNVLQTIKTMREQNMPKSEIYAVLQQRGFPITISEAEEDVQKVLGKLDARKQLLDVMNQVGNALERLADQEETIEHIEKRQDALSDQQKFLSERQDEADGRVTELEQLVHQLEEKHKTELERIAQKFEQELEAARMEIASTKAELENRKKPWWKIWR</sequence>
<gene>
    <name evidence="3" type="ORF">C7445_1287</name>
</gene>
<feature type="domain" description="HTH merR-type" evidence="2">
    <location>
        <begin position="5"/>
        <end position="70"/>
    </location>
</feature>
<dbReference type="AlphaFoldDB" id="A0A4R8L889"/>
<evidence type="ECO:0000259" key="2">
    <source>
        <dbReference type="Pfam" id="PF13411"/>
    </source>
</evidence>
<dbReference type="EMBL" id="SORF01000028">
    <property type="protein sequence ID" value="TDY38982.1"/>
    <property type="molecule type" value="Genomic_DNA"/>
</dbReference>
<dbReference type="GO" id="GO:0003677">
    <property type="term" value="F:DNA binding"/>
    <property type="evidence" value="ECO:0007669"/>
    <property type="project" value="InterPro"/>
</dbReference>
<comment type="caution">
    <text evidence="3">The sequence shown here is derived from an EMBL/GenBank/DDBJ whole genome shotgun (WGS) entry which is preliminary data.</text>
</comment>
<proteinExistence type="predicted"/>
<accession>A0A4R8L889</accession>
<feature type="coiled-coil region" evidence="1">
    <location>
        <begin position="104"/>
        <end position="192"/>
    </location>
</feature>
<organism evidence="3 4">
    <name type="scientific">Alicyclobacillus sacchari</name>
    <dbReference type="NCBI Taxonomy" id="392010"/>
    <lineage>
        <taxon>Bacteria</taxon>
        <taxon>Bacillati</taxon>
        <taxon>Bacillota</taxon>
        <taxon>Bacilli</taxon>
        <taxon>Bacillales</taxon>
        <taxon>Alicyclobacillaceae</taxon>
        <taxon>Alicyclobacillus</taxon>
    </lineage>
</organism>
<name>A0A4R8L889_9BACL</name>
<dbReference type="InterPro" id="IPR000551">
    <property type="entry name" value="MerR-type_HTH_dom"/>
</dbReference>
<dbReference type="InterPro" id="IPR009061">
    <property type="entry name" value="DNA-bd_dom_put_sf"/>
</dbReference>
<evidence type="ECO:0000313" key="4">
    <source>
        <dbReference type="Proteomes" id="UP000294581"/>
    </source>
</evidence>
<dbReference type="SUPFAM" id="SSF46955">
    <property type="entry name" value="Putative DNA-binding domain"/>
    <property type="match status" value="1"/>
</dbReference>
<evidence type="ECO:0000256" key="1">
    <source>
        <dbReference type="SAM" id="Coils"/>
    </source>
</evidence>
<keyword evidence="1" id="KW-0175">Coiled coil</keyword>
<dbReference type="GO" id="GO:0006355">
    <property type="term" value="P:regulation of DNA-templated transcription"/>
    <property type="evidence" value="ECO:0007669"/>
    <property type="project" value="InterPro"/>
</dbReference>
<dbReference type="Proteomes" id="UP000294581">
    <property type="component" value="Unassembled WGS sequence"/>
</dbReference>
<dbReference type="Gene3D" id="1.10.1660.10">
    <property type="match status" value="1"/>
</dbReference>
<protein>
    <submittedName>
        <fullName evidence="3">MerR-like DNA binding protein</fullName>
    </submittedName>
</protein>
<reference evidence="3 4" key="1">
    <citation type="submission" date="2019-03" db="EMBL/GenBank/DDBJ databases">
        <title>Genomic Encyclopedia of Type Strains, Phase IV (KMG-IV): sequencing the most valuable type-strain genomes for metagenomic binning, comparative biology and taxonomic classification.</title>
        <authorList>
            <person name="Goeker M."/>
        </authorList>
    </citation>
    <scope>NUCLEOTIDE SEQUENCE [LARGE SCALE GENOMIC DNA]</scope>
    <source>
        <strain evidence="3 4">DSM 17974</strain>
    </source>
</reference>
<keyword evidence="4" id="KW-1185">Reference proteome</keyword>